<feature type="compositionally biased region" description="Basic and acidic residues" evidence="7">
    <location>
        <begin position="197"/>
        <end position="207"/>
    </location>
</feature>
<dbReference type="PANTHER" id="PTHR30287:SF1">
    <property type="entry name" value="INNER MEMBRANE PROTEIN"/>
    <property type="match status" value="1"/>
</dbReference>
<dbReference type="AlphaFoldDB" id="A0A1H9PTJ9"/>
<keyword evidence="4 8" id="KW-1133">Transmembrane helix</keyword>
<feature type="transmembrane region" description="Helical" evidence="8">
    <location>
        <begin position="943"/>
        <end position="963"/>
    </location>
</feature>
<feature type="domain" description="ABC3 transporter permease C-terminal" evidence="9">
    <location>
        <begin position="892"/>
        <end position="1008"/>
    </location>
</feature>
<dbReference type="InterPro" id="IPR003838">
    <property type="entry name" value="ABC3_permease_C"/>
</dbReference>
<feature type="transmembrane region" description="Helical" evidence="8">
    <location>
        <begin position="983"/>
        <end position="1005"/>
    </location>
</feature>
<proteinExistence type="predicted"/>
<feature type="transmembrane region" description="Helical" evidence="8">
    <location>
        <begin position="883"/>
        <end position="908"/>
    </location>
</feature>
<feature type="domain" description="ABC3 transporter permease C-terminal" evidence="9">
    <location>
        <begin position="479"/>
        <end position="593"/>
    </location>
</feature>
<dbReference type="Pfam" id="PF02687">
    <property type="entry name" value="FtsX"/>
    <property type="match status" value="2"/>
</dbReference>
<dbReference type="GO" id="GO:0005886">
    <property type="term" value="C:plasma membrane"/>
    <property type="evidence" value="ECO:0007669"/>
    <property type="project" value="UniProtKB-SubCell"/>
</dbReference>
<evidence type="ECO:0000313" key="11">
    <source>
        <dbReference type="Proteomes" id="UP000182584"/>
    </source>
</evidence>
<dbReference type="SUPFAM" id="SSF57997">
    <property type="entry name" value="Tropomyosin"/>
    <property type="match status" value="1"/>
</dbReference>
<dbReference type="PANTHER" id="PTHR30287">
    <property type="entry name" value="MEMBRANE COMPONENT OF PREDICTED ABC SUPERFAMILY METABOLITE UPTAKE TRANSPORTER"/>
    <property type="match status" value="1"/>
</dbReference>
<evidence type="ECO:0000256" key="6">
    <source>
        <dbReference type="SAM" id="Coils"/>
    </source>
</evidence>
<evidence type="ECO:0000256" key="4">
    <source>
        <dbReference type="ARBA" id="ARBA00022989"/>
    </source>
</evidence>
<feature type="transmembrane region" description="Helical" evidence="8">
    <location>
        <begin position="527"/>
        <end position="552"/>
    </location>
</feature>
<reference evidence="10 11" key="1">
    <citation type="submission" date="2016-10" db="EMBL/GenBank/DDBJ databases">
        <authorList>
            <person name="de Groot N.N."/>
        </authorList>
    </citation>
    <scope>NUCLEOTIDE SEQUENCE [LARGE SCALE GENOMIC DNA]</scope>
    <source>
        <strain evidence="10 11">AR40</strain>
    </source>
</reference>
<feature type="compositionally biased region" description="Acidic residues" evidence="7">
    <location>
        <begin position="148"/>
        <end position="157"/>
    </location>
</feature>
<feature type="compositionally biased region" description="Acidic residues" evidence="7">
    <location>
        <begin position="208"/>
        <end position="230"/>
    </location>
</feature>
<dbReference type="eggNOG" id="COG1511">
    <property type="taxonomic scope" value="Bacteria"/>
</dbReference>
<keyword evidence="5 8" id="KW-0472">Membrane</keyword>
<gene>
    <name evidence="10" type="ORF">SAMN04487884_106130</name>
</gene>
<dbReference type="Proteomes" id="UP000182584">
    <property type="component" value="Unassembled WGS sequence"/>
</dbReference>
<evidence type="ECO:0000256" key="5">
    <source>
        <dbReference type="ARBA" id="ARBA00023136"/>
    </source>
</evidence>
<dbReference type="OrthoDB" id="5137249at2"/>
<feature type="transmembrane region" description="Helical" evidence="8">
    <location>
        <begin position="645"/>
        <end position="666"/>
    </location>
</feature>
<evidence type="ECO:0000259" key="9">
    <source>
        <dbReference type="Pfam" id="PF02687"/>
    </source>
</evidence>
<dbReference type="eggNOG" id="COG0577">
    <property type="taxonomic scope" value="Bacteria"/>
</dbReference>
<evidence type="ECO:0000256" key="3">
    <source>
        <dbReference type="ARBA" id="ARBA00022692"/>
    </source>
</evidence>
<evidence type="ECO:0000313" key="10">
    <source>
        <dbReference type="EMBL" id="SER51099.1"/>
    </source>
</evidence>
<dbReference type="InterPro" id="IPR038766">
    <property type="entry name" value="Membrane_comp_ABC_pdt"/>
</dbReference>
<name>A0A1H9PTJ9_BUTFI</name>
<evidence type="ECO:0000256" key="7">
    <source>
        <dbReference type="SAM" id="MobiDB-lite"/>
    </source>
</evidence>
<evidence type="ECO:0000256" key="2">
    <source>
        <dbReference type="ARBA" id="ARBA00022475"/>
    </source>
</evidence>
<feature type="region of interest" description="Disordered" evidence="7">
    <location>
        <begin position="143"/>
        <end position="230"/>
    </location>
</feature>
<dbReference type="Gene3D" id="1.10.287.1490">
    <property type="match status" value="1"/>
</dbReference>
<keyword evidence="6" id="KW-0175">Coiled coil</keyword>
<keyword evidence="3 8" id="KW-0812">Transmembrane</keyword>
<evidence type="ECO:0000256" key="8">
    <source>
        <dbReference type="SAM" id="Phobius"/>
    </source>
</evidence>
<feature type="transmembrane region" description="Helical" evidence="8">
    <location>
        <begin position="572"/>
        <end position="592"/>
    </location>
</feature>
<dbReference type="RefSeq" id="WP_074755121.1">
    <property type="nucleotide sequence ID" value="NZ_FOGJ01000006.1"/>
</dbReference>
<sequence length="1018" mass="113519">MVIITDAFREIRKSIKRFLSLLLLVMLAAAFLSGLRTTSPDMKYTASRYYKDRKLMDIRMLSTLGFMEEDLLKVSSYEGVAYAEGSRQVDLLLGNLVVSVFSNPGDINLLYLKEGRYATKNGECVIDSLLVDEMGLKVGDVITLTDPDKDDEDDEVTESVNDNAKDDPEISTGEKDKNGSVSENSNTESLETDESEDPNKDEAKTADSENDNTADTEDDSTINTDFDTEVDSQVDTDIEVASTKLNDYTYTIVGIADSPLFVSVDRGTSNIGTGTIAAFIYVPETEYDWDYYTAIYLMLDKTADMEAYTSEYEDYTKDFAKKMESFADGLVESRYEYLHDKSQSILDDSQAKIDDGRAKLDEAQAQIDDAQSKIDDGLKELDATQKMIDESPYEMPDVQEQLDESYKELADAQEEVDDAKAKIADARSEIEDGQTRIDDAQKDIDDMDTGKSYVLSRSGNTGYMNFKQDAEKMGDLAKVFPVIFYLVAALSCLTSMTRMVEDHRGEIGTLKALGYGYSMISIKYIGYAFLASFTGGIIGLIWGCTLLPVLCFTAWKGQYTLPDLKLIAQPDIYIMSVGIAVVAVTGTAYLASRVELQARPAKLMRPRAPKAGKRVFLEKIGFIWNRLKFSSKVSCRNLFRYKQRFWMTVIGIAGCTSLLVVGLGLYDSLYTVIDKQFVEVTHYDAYLDISEDVTKDERSAIDNEIENAALVADHMAVYTDMPASVFGDDSILGTYIIAVRDYDAFKNFISIAHRTDNEEVVMTKGSADIQKGTAKALFTEKLADTYDAKIGDEVEVVMSDDSVVKLIVADIVENYVYNYIYVDFDDLNSITDEELSDNRFMLKYNENATDEQIDDLSSKLVAMDGASSYTRINSVVDRFSKSLAAVNVAVGIIIVAAAALAFIVLYNLTNINITERVRELATLKVLGFTDKETTNYIYRENTVMTLVGIVIGLFLGKYLLVWLMSTVENNYMMFGRDVSVRSYIMAAALTAGFSLFVNIIAHFSIQKINMVESLKSVE</sequence>
<accession>A0A1H9PTJ9</accession>
<feature type="compositionally biased region" description="Basic and acidic residues" evidence="7">
    <location>
        <begin position="163"/>
        <end position="178"/>
    </location>
</feature>
<organism evidence="10 11">
    <name type="scientific">Butyrivibrio fibrisolvens</name>
    <dbReference type="NCBI Taxonomy" id="831"/>
    <lineage>
        <taxon>Bacteria</taxon>
        <taxon>Bacillati</taxon>
        <taxon>Bacillota</taxon>
        <taxon>Clostridia</taxon>
        <taxon>Lachnospirales</taxon>
        <taxon>Lachnospiraceae</taxon>
        <taxon>Butyrivibrio</taxon>
    </lineage>
</organism>
<comment type="subcellular location">
    <subcellularLocation>
        <location evidence="1">Cell membrane</location>
        <topology evidence="1">Multi-pass membrane protein</topology>
    </subcellularLocation>
</comment>
<feature type="transmembrane region" description="Helical" evidence="8">
    <location>
        <begin position="476"/>
        <end position="494"/>
    </location>
</feature>
<feature type="coiled-coil region" evidence="6">
    <location>
        <begin position="346"/>
        <end position="443"/>
    </location>
</feature>
<feature type="compositionally biased region" description="Polar residues" evidence="7">
    <location>
        <begin position="179"/>
        <end position="189"/>
    </location>
</feature>
<dbReference type="EMBL" id="FOGJ01000006">
    <property type="protein sequence ID" value="SER51099.1"/>
    <property type="molecule type" value="Genomic_DNA"/>
</dbReference>
<keyword evidence="2" id="KW-1003">Cell membrane</keyword>
<protein>
    <submittedName>
        <fullName evidence="10">Putative ABC transport system permease protein</fullName>
    </submittedName>
</protein>
<evidence type="ECO:0000256" key="1">
    <source>
        <dbReference type="ARBA" id="ARBA00004651"/>
    </source>
</evidence>